<dbReference type="PIRSF" id="PIRSF009467">
    <property type="entry name" value="Ureas_acces_UreF"/>
    <property type="match status" value="1"/>
</dbReference>
<comment type="subcellular location">
    <subcellularLocation>
        <location evidence="3">Cytoplasm</location>
    </subcellularLocation>
</comment>
<dbReference type="Gene3D" id="1.10.4190.10">
    <property type="entry name" value="Urease accessory protein UreF"/>
    <property type="match status" value="1"/>
</dbReference>
<proteinExistence type="inferred from homology"/>
<dbReference type="InterPro" id="IPR038277">
    <property type="entry name" value="UreF_sf"/>
</dbReference>
<keyword evidence="5" id="KW-1185">Reference proteome</keyword>
<evidence type="ECO:0000313" key="4">
    <source>
        <dbReference type="EMBL" id="MEQ2371073.1"/>
    </source>
</evidence>
<keyword evidence="3" id="KW-0963">Cytoplasm</keyword>
<gene>
    <name evidence="3" type="primary">ureF</name>
    <name evidence="4" type="ORF">WMO28_08975</name>
</gene>
<evidence type="ECO:0000313" key="5">
    <source>
        <dbReference type="Proteomes" id="UP001473063"/>
    </source>
</evidence>
<sequence>MDKKNEIRRFFLLQVNDALFPIGGYSHSQGLETYIQQGRVHDEKTAAEYIRKKLKYNLAYTDLLGVRLAYEYALKEDVNALDMLEEILGASRIPMEQREASRKMGSRFTKTIQKLPEKKLPMKKKEIFDGYMEARKGKPVSHCCAYGVFCAALGLEEEETLSHYLYAQTSAMVTNCVKTIPLSQSAGQKLLCGCYEEFEEILSHIRDYTEEDLCLSAPGFDIRGIQHEKLYSRLYMS</sequence>
<keyword evidence="2 3" id="KW-0143">Chaperone</keyword>
<comment type="caution">
    <text evidence="4">The sequence shown here is derived from an EMBL/GenBank/DDBJ whole genome shotgun (WGS) entry which is preliminary data.</text>
</comment>
<dbReference type="InterPro" id="IPR002639">
    <property type="entry name" value="UreF"/>
</dbReference>
<keyword evidence="1 3" id="KW-0996">Nickel insertion</keyword>
<evidence type="ECO:0000256" key="3">
    <source>
        <dbReference type="HAMAP-Rule" id="MF_01385"/>
    </source>
</evidence>
<dbReference type="Proteomes" id="UP001473063">
    <property type="component" value="Unassembled WGS sequence"/>
</dbReference>
<name>A0ABV1BEL4_9FIRM</name>
<comment type="similarity">
    <text evidence="3">Belongs to the UreF family.</text>
</comment>
<dbReference type="PANTHER" id="PTHR33620">
    <property type="entry name" value="UREASE ACCESSORY PROTEIN F"/>
    <property type="match status" value="1"/>
</dbReference>
<dbReference type="PANTHER" id="PTHR33620:SF1">
    <property type="entry name" value="UREASE ACCESSORY PROTEIN F"/>
    <property type="match status" value="1"/>
</dbReference>
<organism evidence="4 5">
    <name type="scientific">Blautia aquisgranensis</name>
    <dbReference type="NCBI Taxonomy" id="3133153"/>
    <lineage>
        <taxon>Bacteria</taxon>
        <taxon>Bacillati</taxon>
        <taxon>Bacillota</taxon>
        <taxon>Clostridia</taxon>
        <taxon>Lachnospirales</taxon>
        <taxon>Lachnospiraceae</taxon>
        <taxon>Blautia</taxon>
    </lineage>
</organism>
<reference evidence="4 5" key="1">
    <citation type="submission" date="2024-03" db="EMBL/GenBank/DDBJ databases">
        <title>Human intestinal bacterial collection.</title>
        <authorList>
            <person name="Pauvert C."/>
            <person name="Hitch T.C.A."/>
            <person name="Clavel T."/>
        </authorList>
    </citation>
    <scope>NUCLEOTIDE SEQUENCE [LARGE SCALE GENOMIC DNA]</scope>
    <source>
        <strain evidence="4 5">CLA-JM-H16</strain>
    </source>
</reference>
<comment type="function">
    <text evidence="3">Required for maturation of urease via the functional incorporation of the urease nickel metallocenter.</text>
</comment>
<dbReference type="HAMAP" id="MF_01385">
    <property type="entry name" value="UreF"/>
    <property type="match status" value="1"/>
</dbReference>
<dbReference type="Pfam" id="PF01730">
    <property type="entry name" value="UreF"/>
    <property type="match status" value="1"/>
</dbReference>
<protein>
    <recommendedName>
        <fullName evidence="3">Urease accessory protein UreF</fullName>
    </recommendedName>
</protein>
<dbReference type="EMBL" id="JBBMEJ010000009">
    <property type="protein sequence ID" value="MEQ2371073.1"/>
    <property type="molecule type" value="Genomic_DNA"/>
</dbReference>
<dbReference type="RefSeq" id="WP_178644047.1">
    <property type="nucleotide sequence ID" value="NZ_JBBMEJ010000009.1"/>
</dbReference>
<evidence type="ECO:0000256" key="2">
    <source>
        <dbReference type="ARBA" id="ARBA00023186"/>
    </source>
</evidence>
<comment type="subunit">
    <text evidence="3">UreD, UreF and UreG form a complex that acts as a GTP-hydrolysis-dependent molecular chaperone, activating the urease apoprotein by helping to assemble the nickel containing metallocenter of UreC. The UreE protein probably delivers the nickel.</text>
</comment>
<accession>A0ABV1BEL4</accession>
<evidence type="ECO:0000256" key="1">
    <source>
        <dbReference type="ARBA" id="ARBA00022988"/>
    </source>
</evidence>